<dbReference type="GO" id="GO:0008237">
    <property type="term" value="F:metallopeptidase activity"/>
    <property type="evidence" value="ECO:0007669"/>
    <property type="project" value="UniProtKB-KW"/>
</dbReference>
<reference evidence="13" key="1">
    <citation type="submission" date="2016-10" db="EMBL/GenBank/DDBJ databases">
        <authorList>
            <person name="Varghese N."/>
            <person name="Submissions S."/>
        </authorList>
    </citation>
    <scope>NUCLEOTIDE SEQUENCE [LARGE SCALE GENOMIC DNA]</scope>
    <source>
        <strain evidence="13">DSM 11526</strain>
    </source>
</reference>
<dbReference type="RefSeq" id="WP_091822674.1">
    <property type="nucleotide sequence ID" value="NZ_FNRJ01000001.1"/>
</dbReference>
<evidence type="ECO:0000256" key="3">
    <source>
        <dbReference type="ARBA" id="ARBA00022670"/>
    </source>
</evidence>
<comment type="cofactor">
    <cofactor evidence="1">
        <name>Zn(2+)</name>
        <dbReference type="ChEBI" id="CHEBI:29105"/>
    </cofactor>
</comment>
<evidence type="ECO:0000256" key="7">
    <source>
        <dbReference type="ARBA" id="ARBA00022833"/>
    </source>
</evidence>
<evidence type="ECO:0000256" key="5">
    <source>
        <dbReference type="ARBA" id="ARBA00022729"/>
    </source>
</evidence>
<dbReference type="AlphaFoldDB" id="A0A1H3YQ95"/>
<dbReference type="SUPFAM" id="SSF55166">
    <property type="entry name" value="Hedgehog/DD-peptidase"/>
    <property type="match status" value="1"/>
</dbReference>
<gene>
    <name evidence="12" type="ORF">SAMN02745729_101558</name>
</gene>
<accession>A0A1H3YQ95</accession>
<evidence type="ECO:0000256" key="2">
    <source>
        <dbReference type="ARBA" id="ARBA00004776"/>
    </source>
</evidence>
<keyword evidence="3" id="KW-0645">Protease</keyword>
<dbReference type="PANTHER" id="PTHR37425:SF1">
    <property type="entry name" value="OUTER MEMBRANE PROTEIN"/>
    <property type="match status" value="1"/>
</dbReference>
<evidence type="ECO:0000256" key="11">
    <source>
        <dbReference type="ARBA" id="ARBA00093666"/>
    </source>
</evidence>
<sequence length="198" mass="22113">MLFTPRQIRSGAETAPECRQRRRLLTGLALTAAALHVPQAAANIRPLFERKLQFSHLHTGEQLKTTYWAEGRYLSASLDEINYLLRDFRTGEIHPIDPRLLDLLHTIRVESGNINNPFEIVSGYRSPKTNNQLRSNGNGGVAKKSLHMQGKAIDIRLPGTSLKELHRIACEAKAGGVGLYTSSNFVHIDTGNVRYWGS</sequence>
<evidence type="ECO:0000256" key="4">
    <source>
        <dbReference type="ARBA" id="ARBA00022723"/>
    </source>
</evidence>
<keyword evidence="5" id="KW-0732">Signal</keyword>
<keyword evidence="6" id="KW-0378">Hydrolase</keyword>
<name>A0A1H3YQ95_9GAMM</name>
<dbReference type="GO" id="GO:0006508">
    <property type="term" value="P:proteolysis"/>
    <property type="evidence" value="ECO:0007669"/>
    <property type="project" value="UniProtKB-KW"/>
</dbReference>
<dbReference type="GO" id="GO:0071555">
    <property type="term" value="P:cell wall organization"/>
    <property type="evidence" value="ECO:0007669"/>
    <property type="project" value="UniProtKB-KW"/>
</dbReference>
<evidence type="ECO:0000256" key="10">
    <source>
        <dbReference type="ARBA" id="ARBA00093448"/>
    </source>
</evidence>
<protein>
    <recommendedName>
        <fullName evidence="11">Murein endopeptidase K</fullName>
    </recommendedName>
</protein>
<keyword evidence="9" id="KW-0961">Cell wall biogenesis/degradation</keyword>
<evidence type="ECO:0000256" key="8">
    <source>
        <dbReference type="ARBA" id="ARBA00023049"/>
    </source>
</evidence>
<keyword evidence="13" id="KW-1185">Reference proteome</keyword>
<organism evidence="12 13">
    <name type="scientific">Marinobacterium iners DSM 11526</name>
    <dbReference type="NCBI Taxonomy" id="1122198"/>
    <lineage>
        <taxon>Bacteria</taxon>
        <taxon>Pseudomonadati</taxon>
        <taxon>Pseudomonadota</taxon>
        <taxon>Gammaproteobacteria</taxon>
        <taxon>Oceanospirillales</taxon>
        <taxon>Oceanospirillaceae</taxon>
        <taxon>Marinobacterium</taxon>
    </lineage>
</organism>
<keyword evidence="4" id="KW-0479">Metal-binding</keyword>
<comment type="pathway">
    <text evidence="2">Cell wall biogenesis; cell wall polysaccharide biosynthesis.</text>
</comment>
<dbReference type="GO" id="GO:0046872">
    <property type="term" value="F:metal ion binding"/>
    <property type="evidence" value="ECO:0007669"/>
    <property type="project" value="UniProtKB-KW"/>
</dbReference>
<dbReference type="Proteomes" id="UP000242469">
    <property type="component" value="Unassembled WGS sequence"/>
</dbReference>
<dbReference type="STRING" id="1122198.SAMN02745729_101558"/>
<keyword evidence="7" id="KW-0862">Zinc</keyword>
<evidence type="ECO:0000256" key="9">
    <source>
        <dbReference type="ARBA" id="ARBA00023316"/>
    </source>
</evidence>
<evidence type="ECO:0000313" key="12">
    <source>
        <dbReference type="EMBL" id="SEA13703.1"/>
    </source>
</evidence>
<keyword evidence="8" id="KW-0482">Metalloprotease</keyword>
<dbReference type="PANTHER" id="PTHR37425">
    <property type="match status" value="1"/>
</dbReference>
<dbReference type="InterPro" id="IPR010275">
    <property type="entry name" value="MepK"/>
</dbReference>
<dbReference type="CDD" id="cd14844">
    <property type="entry name" value="Zn-DD-carboxypeptidase_like"/>
    <property type="match status" value="1"/>
</dbReference>
<proteinExistence type="inferred from homology"/>
<comment type="similarity">
    <text evidence="10">Belongs to the peptidase M15 family.</text>
</comment>
<dbReference type="Pfam" id="PF05951">
    <property type="entry name" value="Peptidase_M15_2"/>
    <property type="match status" value="1"/>
</dbReference>
<dbReference type="EMBL" id="FNRJ01000001">
    <property type="protein sequence ID" value="SEA13703.1"/>
    <property type="molecule type" value="Genomic_DNA"/>
</dbReference>
<dbReference type="OrthoDB" id="9782994at2"/>
<evidence type="ECO:0000256" key="6">
    <source>
        <dbReference type="ARBA" id="ARBA00022801"/>
    </source>
</evidence>
<dbReference type="InterPro" id="IPR009045">
    <property type="entry name" value="Zn_M74/Hedgehog-like"/>
</dbReference>
<dbReference type="Gene3D" id="3.30.1380.10">
    <property type="match status" value="1"/>
</dbReference>
<evidence type="ECO:0000313" key="13">
    <source>
        <dbReference type="Proteomes" id="UP000242469"/>
    </source>
</evidence>
<evidence type="ECO:0000256" key="1">
    <source>
        <dbReference type="ARBA" id="ARBA00001947"/>
    </source>
</evidence>